<evidence type="ECO:0000313" key="2">
    <source>
        <dbReference type="Proteomes" id="UP000677803"/>
    </source>
</evidence>
<name>A0A8S4BB34_9TELE</name>
<dbReference type="EMBL" id="CAJRST010014446">
    <property type="protein sequence ID" value="CAG5929424.1"/>
    <property type="molecule type" value="Genomic_DNA"/>
</dbReference>
<dbReference type="OrthoDB" id="8680608at2759"/>
<comment type="caution">
    <text evidence="1">The sequence shown here is derived from an EMBL/GenBank/DDBJ whole genome shotgun (WGS) entry which is preliminary data.</text>
</comment>
<protein>
    <submittedName>
        <fullName evidence="1">(Atlantic silverside) hypothetical protein</fullName>
    </submittedName>
</protein>
<dbReference type="Gene3D" id="2.60.40.10">
    <property type="entry name" value="Immunoglobulins"/>
    <property type="match status" value="1"/>
</dbReference>
<dbReference type="InterPro" id="IPR013783">
    <property type="entry name" value="Ig-like_fold"/>
</dbReference>
<dbReference type="AlphaFoldDB" id="A0A8S4BB34"/>
<reference evidence="1" key="1">
    <citation type="submission" date="2021-05" db="EMBL/GenBank/DDBJ databases">
        <authorList>
            <person name="Tigano A."/>
        </authorList>
    </citation>
    <scope>NUCLEOTIDE SEQUENCE</scope>
</reference>
<keyword evidence="2" id="KW-1185">Reference proteome</keyword>
<organism evidence="1 2">
    <name type="scientific">Menidia menidia</name>
    <name type="common">Atlantic silverside</name>
    <dbReference type="NCBI Taxonomy" id="238744"/>
    <lineage>
        <taxon>Eukaryota</taxon>
        <taxon>Metazoa</taxon>
        <taxon>Chordata</taxon>
        <taxon>Craniata</taxon>
        <taxon>Vertebrata</taxon>
        <taxon>Euteleostomi</taxon>
        <taxon>Actinopterygii</taxon>
        <taxon>Neopterygii</taxon>
        <taxon>Teleostei</taxon>
        <taxon>Neoteleostei</taxon>
        <taxon>Acanthomorphata</taxon>
        <taxon>Ovalentaria</taxon>
        <taxon>Atherinomorphae</taxon>
        <taxon>Atheriniformes</taxon>
        <taxon>Atherinopsidae</taxon>
        <taxon>Menidiinae</taxon>
        <taxon>Menidia</taxon>
    </lineage>
</organism>
<proteinExistence type="predicted"/>
<gene>
    <name evidence="1" type="ORF">MMEN_LOCUS13053</name>
</gene>
<evidence type="ECO:0000313" key="1">
    <source>
        <dbReference type="EMBL" id="CAG5929424.1"/>
    </source>
</evidence>
<dbReference type="Proteomes" id="UP000677803">
    <property type="component" value="Unassembled WGS sequence"/>
</dbReference>
<sequence length="163" mass="18148">MIKETILSYLGAGPAGPVHNPALGPEGQTPLPDMYQAEEHSNITITSCQYPSNAAIPPKTLNFDLVSLKPLKKIYAYDSRLVAVRHIDEFFRGRLHCDLLRAREGKIDFVLADLRMTDTGQYQCVVHADGKNNFKAYNLTVTASRNQQQLQSQPTNENDSTSL</sequence>
<accession>A0A8S4BB34</accession>